<feature type="region of interest" description="Disordered" evidence="1">
    <location>
        <begin position="1"/>
        <end position="27"/>
    </location>
</feature>
<dbReference type="AlphaFoldDB" id="A0ABC8S5Q0"/>
<sequence length="101" mass="11619">MTSNKRARSSKACSTKVKKEKSGDPVPIKDEPVGNCVCTRMDLRRKMGKDTSLYTWQYRRQIHYLLVGRLMSNLTCLSMIMSKTSTLPSNVTFLKMHILYL</sequence>
<comment type="caution">
    <text evidence="2">The sequence shown here is derived from an EMBL/GenBank/DDBJ whole genome shotgun (WGS) entry which is preliminary data.</text>
</comment>
<dbReference type="EMBL" id="CAUOFW020002254">
    <property type="protein sequence ID" value="CAK9152273.1"/>
    <property type="molecule type" value="Genomic_DNA"/>
</dbReference>
<gene>
    <name evidence="2" type="ORF">ILEXP_LOCUS20488</name>
</gene>
<reference evidence="2 3" key="1">
    <citation type="submission" date="2024-02" db="EMBL/GenBank/DDBJ databases">
        <authorList>
            <person name="Vignale AGUSTIN F."/>
            <person name="Sosa J E."/>
            <person name="Modenutti C."/>
        </authorList>
    </citation>
    <scope>NUCLEOTIDE SEQUENCE [LARGE SCALE GENOMIC DNA]</scope>
</reference>
<proteinExistence type="predicted"/>
<protein>
    <submittedName>
        <fullName evidence="2">Uncharacterized protein</fullName>
    </submittedName>
</protein>
<evidence type="ECO:0000256" key="1">
    <source>
        <dbReference type="SAM" id="MobiDB-lite"/>
    </source>
</evidence>
<evidence type="ECO:0000313" key="3">
    <source>
        <dbReference type="Proteomes" id="UP001642360"/>
    </source>
</evidence>
<organism evidence="2 3">
    <name type="scientific">Ilex paraguariensis</name>
    <name type="common">yerba mate</name>
    <dbReference type="NCBI Taxonomy" id="185542"/>
    <lineage>
        <taxon>Eukaryota</taxon>
        <taxon>Viridiplantae</taxon>
        <taxon>Streptophyta</taxon>
        <taxon>Embryophyta</taxon>
        <taxon>Tracheophyta</taxon>
        <taxon>Spermatophyta</taxon>
        <taxon>Magnoliopsida</taxon>
        <taxon>eudicotyledons</taxon>
        <taxon>Gunneridae</taxon>
        <taxon>Pentapetalae</taxon>
        <taxon>asterids</taxon>
        <taxon>campanulids</taxon>
        <taxon>Aquifoliales</taxon>
        <taxon>Aquifoliaceae</taxon>
        <taxon>Ilex</taxon>
    </lineage>
</organism>
<dbReference type="Proteomes" id="UP001642360">
    <property type="component" value="Unassembled WGS sequence"/>
</dbReference>
<evidence type="ECO:0000313" key="2">
    <source>
        <dbReference type="EMBL" id="CAK9152273.1"/>
    </source>
</evidence>
<accession>A0ABC8S5Q0</accession>
<keyword evidence="3" id="KW-1185">Reference proteome</keyword>
<name>A0ABC8S5Q0_9AQUA</name>